<proteinExistence type="predicted"/>
<dbReference type="EMBL" id="SRLO01001208">
    <property type="protein sequence ID" value="TNN40212.1"/>
    <property type="molecule type" value="Genomic_DNA"/>
</dbReference>
<dbReference type="Proteomes" id="UP000314294">
    <property type="component" value="Unassembled WGS sequence"/>
</dbReference>
<reference evidence="2 3" key="1">
    <citation type="submission" date="2019-03" db="EMBL/GenBank/DDBJ databases">
        <title>First draft genome of Liparis tanakae, snailfish: a comprehensive survey of snailfish specific genes.</title>
        <authorList>
            <person name="Kim W."/>
            <person name="Song I."/>
            <person name="Jeong J.-H."/>
            <person name="Kim D."/>
            <person name="Kim S."/>
            <person name="Ryu S."/>
            <person name="Song J.Y."/>
            <person name="Lee S.K."/>
        </authorList>
    </citation>
    <scope>NUCLEOTIDE SEQUENCE [LARGE SCALE GENOMIC DNA]</scope>
    <source>
        <tissue evidence="2">Muscle</tissue>
    </source>
</reference>
<evidence type="ECO:0000256" key="1">
    <source>
        <dbReference type="SAM" id="MobiDB-lite"/>
    </source>
</evidence>
<name>A0A4Z2FIW1_9TELE</name>
<accession>A0A4Z2FIW1</accession>
<dbReference type="AlphaFoldDB" id="A0A4Z2FIW1"/>
<keyword evidence="3" id="KW-1185">Reference proteome</keyword>
<sequence>MKSHEGRGAGAVYGQRRPSEVEDVGDSVGRDTHGKTCAASFPLSIPTVPHSHVTDSISQLRSQNFCARTSSFPAAEQLAGAQSL</sequence>
<feature type="region of interest" description="Disordered" evidence="1">
    <location>
        <begin position="1"/>
        <end position="35"/>
    </location>
</feature>
<evidence type="ECO:0000313" key="3">
    <source>
        <dbReference type="Proteomes" id="UP000314294"/>
    </source>
</evidence>
<comment type="caution">
    <text evidence="2">The sequence shown here is derived from an EMBL/GenBank/DDBJ whole genome shotgun (WGS) entry which is preliminary data.</text>
</comment>
<protein>
    <submittedName>
        <fullName evidence="2">Uncharacterized protein</fullName>
    </submittedName>
</protein>
<organism evidence="2 3">
    <name type="scientific">Liparis tanakae</name>
    <name type="common">Tanaka's snailfish</name>
    <dbReference type="NCBI Taxonomy" id="230148"/>
    <lineage>
        <taxon>Eukaryota</taxon>
        <taxon>Metazoa</taxon>
        <taxon>Chordata</taxon>
        <taxon>Craniata</taxon>
        <taxon>Vertebrata</taxon>
        <taxon>Euteleostomi</taxon>
        <taxon>Actinopterygii</taxon>
        <taxon>Neopterygii</taxon>
        <taxon>Teleostei</taxon>
        <taxon>Neoteleostei</taxon>
        <taxon>Acanthomorphata</taxon>
        <taxon>Eupercaria</taxon>
        <taxon>Perciformes</taxon>
        <taxon>Cottioidei</taxon>
        <taxon>Cottales</taxon>
        <taxon>Liparidae</taxon>
        <taxon>Liparis</taxon>
    </lineage>
</organism>
<evidence type="ECO:0000313" key="2">
    <source>
        <dbReference type="EMBL" id="TNN40212.1"/>
    </source>
</evidence>
<gene>
    <name evidence="2" type="ORF">EYF80_049613</name>
</gene>